<evidence type="ECO:0000256" key="14">
    <source>
        <dbReference type="RuleBase" id="RU367092"/>
    </source>
</evidence>
<dbReference type="Proteomes" id="UP000007648">
    <property type="component" value="Unassembled WGS sequence"/>
</dbReference>
<keyword evidence="17" id="KW-1185">Reference proteome</keyword>
<evidence type="ECO:0000256" key="9">
    <source>
        <dbReference type="ARBA" id="ARBA00035092"/>
    </source>
</evidence>
<dbReference type="Gene3D" id="3.75.10.10">
    <property type="entry name" value="L-arginine/glycine Amidinotransferase, Chain A"/>
    <property type="match status" value="1"/>
</dbReference>
<reference evidence="16" key="2">
    <citation type="submission" date="2025-08" db="UniProtKB">
        <authorList>
            <consortium name="Ensembl"/>
        </authorList>
    </citation>
    <scope>IDENTIFICATION</scope>
</reference>
<evidence type="ECO:0000256" key="1">
    <source>
        <dbReference type="ARBA" id="ARBA00004273"/>
    </source>
</evidence>
<comment type="function">
    <text evidence="11 14">Transamidinase that catalyzes the transfer of the amidino group of L-arginine onto the amino moiety of acceptor metabolites such as glycine, beta-alanine, gamma-aminobutyric acid (GABA) and taurine yielding the corresponding guanidine derivatives. Catalyzes the rate-limiting step of creatine biosynthesis, namely the transfer of the amidino group from L-arginine to glycine to generate guanidinoacetate, which is then methylated by GAMT to form creatine. Provides creatine as a source for ATP generation in tissues with high energy demands, in particular skeletal muscle, heart and brain.</text>
</comment>
<reference evidence="16 17" key="1">
    <citation type="journal article" date="2011" name="Proc. Natl. Acad. Sci. U.S.A.">
        <title>Genetic diversity and population structure of the endangered marsupial Sarcophilus harrisii (Tasmanian devil).</title>
        <authorList>
            <person name="Miller W."/>
            <person name="Hayes V.M."/>
            <person name="Ratan A."/>
            <person name="Petersen D.C."/>
            <person name="Wittekindt N.E."/>
            <person name="Miller J."/>
            <person name="Walenz B."/>
            <person name="Knight J."/>
            <person name="Qi J."/>
            <person name="Zhao F."/>
            <person name="Wang Q."/>
            <person name="Bedoya-Reina O.C."/>
            <person name="Katiyar N."/>
            <person name="Tomsho L.P."/>
            <person name="Kasson L.M."/>
            <person name="Hardie R.A."/>
            <person name="Woodbridge P."/>
            <person name="Tindall E.A."/>
            <person name="Bertelsen M.F."/>
            <person name="Dixon D."/>
            <person name="Pyecroft S."/>
            <person name="Helgen K.M."/>
            <person name="Lesk A.M."/>
            <person name="Pringle T.H."/>
            <person name="Patterson N."/>
            <person name="Zhang Y."/>
            <person name="Kreiss A."/>
            <person name="Woods G.M."/>
            <person name="Jones M.E."/>
            <person name="Schuster S.C."/>
        </authorList>
    </citation>
    <scope>NUCLEOTIDE SEQUENCE [LARGE SCALE GENOMIC DNA]</scope>
</reference>
<evidence type="ECO:0000256" key="12">
    <source>
        <dbReference type="ARBA" id="ARBA00047286"/>
    </source>
</evidence>
<dbReference type="FunFam" id="3.75.10.10:FF:000005">
    <property type="entry name" value="Glycine amidinotransferase, mitochondrial"/>
    <property type="match status" value="1"/>
</dbReference>
<dbReference type="EC" id="2.1.4.1" evidence="14"/>
<evidence type="ECO:0000313" key="16">
    <source>
        <dbReference type="Ensembl" id="ENSSHAP00000034622.1"/>
    </source>
</evidence>
<dbReference type="GO" id="GO:0006601">
    <property type="term" value="P:creatine biosynthetic process"/>
    <property type="evidence" value="ECO:0007669"/>
    <property type="project" value="UniProtKB-UniRule"/>
</dbReference>
<keyword evidence="4 14" id="KW-0808">Transferase</keyword>
<keyword evidence="5 14" id="KW-0999">Mitochondrion inner membrane</keyword>
<feature type="region of interest" description="Disordered" evidence="15">
    <location>
        <begin position="1"/>
        <end position="21"/>
    </location>
</feature>
<evidence type="ECO:0000256" key="3">
    <source>
        <dbReference type="ARBA" id="ARBA00006943"/>
    </source>
</evidence>
<comment type="catalytic activity">
    <reaction evidence="13">
        <text>L-arginine + glycine = guanidinoacetate + L-ornithine</text>
        <dbReference type="Rhea" id="RHEA:13201"/>
        <dbReference type="ChEBI" id="CHEBI:32682"/>
        <dbReference type="ChEBI" id="CHEBI:46911"/>
        <dbReference type="ChEBI" id="CHEBI:57305"/>
        <dbReference type="ChEBI" id="CHEBI:57742"/>
        <dbReference type="EC" id="2.1.4.1"/>
    </reaction>
    <physiologicalReaction direction="left-to-right" evidence="13">
        <dbReference type="Rhea" id="RHEA:13202"/>
    </physiologicalReaction>
</comment>
<dbReference type="AlphaFoldDB" id="A0A7N4P9M7"/>
<dbReference type="PANTHER" id="PTHR10488">
    <property type="entry name" value="GLYCINE AMIDINOTRANSFERASE, MITOCHONDRIAL"/>
    <property type="match status" value="1"/>
</dbReference>
<comment type="pathway">
    <text evidence="2 14">Amine and polyamine biosynthesis; creatine biosynthesis; creatine from L-arginine and glycine: step 1/2.</text>
</comment>
<comment type="subunit">
    <text evidence="14">Homodimer.</text>
</comment>
<evidence type="ECO:0000256" key="2">
    <source>
        <dbReference type="ARBA" id="ARBA00004858"/>
    </source>
</evidence>
<name>A0A7N4P9M7_SARHA</name>
<comment type="catalytic activity">
    <reaction evidence="10">
        <text>beta-alanine + L-arginine = 3-guanidinopropanoate + L-ornithine</text>
        <dbReference type="Rhea" id="RHEA:75943"/>
        <dbReference type="ChEBI" id="CHEBI:32682"/>
        <dbReference type="ChEBI" id="CHEBI:46911"/>
        <dbReference type="ChEBI" id="CHEBI:57593"/>
        <dbReference type="ChEBI" id="CHEBI:57966"/>
    </reaction>
    <physiologicalReaction direction="left-to-right" evidence="10">
        <dbReference type="Rhea" id="RHEA:75944"/>
    </physiologicalReaction>
</comment>
<evidence type="ECO:0000256" key="11">
    <source>
        <dbReference type="ARBA" id="ARBA00045503"/>
    </source>
</evidence>
<protein>
    <recommendedName>
        <fullName evidence="14">Glycine amidinotransferase</fullName>
        <ecNumber evidence="14">2.1.4.1</ecNumber>
    </recommendedName>
    <alternativeName>
        <fullName evidence="14">L-arginine:glycine amidinotransferase</fullName>
    </alternativeName>
</protein>
<dbReference type="GO" id="GO:0015068">
    <property type="term" value="F:glycine amidinotransferase activity"/>
    <property type="evidence" value="ECO:0007669"/>
    <property type="project" value="UniProtKB-UniRule"/>
</dbReference>
<dbReference type="SUPFAM" id="SSF55909">
    <property type="entry name" value="Pentein"/>
    <property type="match status" value="1"/>
</dbReference>
<comment type="similarity">
    <text evidence="3 14">Belongs to the amidinotransferase family.</text>
</comment>
<comment type="subcellular location">
    <subcellularLocation>
        <location evidence="1 14">Mitochondrion inner membrane</location>
    </subcellularLocation>
</comment>
<keyword evidence="7 14" id="KW-0496">Mitochondrion</keyword>
<dbReference type="PANTHER" id="PTHR10488:SF1">
    <property type="entry name" value="GLYCINE AMIDINOTRANSFERASE, MITOCHONDRIAL"/>
    <property type="match status" value="1"/>
</dbReference>
<dbReference type="InterPro" id="IPR033195">
    <property type="entry name" value="AmidinoTrfase"/>
</dbReference>
<evidence type="ECO:0000256" key="15">
    <source>
        <dbReference type="SAM" id="MobiDB-lite"/>
    </source>
</evidence>
<dbReference type="GO" id="GO:0005743">
    <property type="term" value="C:mitochondrial inner membrane"/>
    <property type="evidence" value="ECO:0007669"/>
    <property type="project" value="UniProtKB-SubCell"/>
</dbReference>
<dbReference type="CDD" id="cd21136">
    <property type="entry name" value="amidinotransferase_AGAT-like"/>
    <property type="match status" value="1"/>
</dbReference>
<proteinExistence type="inferred from homology"/>
<keyword evidence="8 14" id="KW-0472">Membrane</keyword>
<dbReference type="Ensembl" id="ENSSHAT00000043021.1">
    <property type="protein sequence ID" value="ENSSHAP00000034622.1"/>
    <property type="gene ID" value="ENSSHAG00000004129.2"/>
</dbReference>
<gene>
    <name evidence="16" type="primary">GATM</name>
</gene>
<evidence type="ECO:0000256" key="5">
    <source>
        <dbReference type="ARBA" id="ARBA00022792"/>
    </source>
</evidence>
<evidence type="ECO:0000256" key="8">
    <source>
        <dbReference type="ARBA" id="ARBA00023136"/>
    </source>
</evidence>
<dbReference type="GeneTree" id="ENSGT00390000011613"/>
<keyword evidence="6" id="KW-0809">Transit peptide</keyword>
<sequence length="441" mass="49737">MAAPGEGREGGKLAYKAPREGGGSEARLLRAGGSGGPRCDSGAAALGKMLRVRCLRGGSRGAEAVHYIGSRIGRVFAGWVQRAFQSTQAAAASRNSFAAEDKATDPVPKDCPVSSYNEWDPLEEVIVGRAENACVPPFTVEVKANTYEKYWPFYQQYGGQYFPKEHLKKAVAEIEEMCNILKMEGVTVKRPDPIDWSLKYKTPDFESTGLYGAMPRDILIVVGNEIIEAPMAWRARFFEYRAYRSIIKDYFHRGAKWTTAPKPTMANELYDQNYPIYSVEDRHKLAAQGKFVTTEYEPCFDAADFIRAGRDIFAQRSQVTNYLGIEWMRRHLAPDYRVHIISFKDPNPMHIDATFNIIGPGLVLSNPDRPCHQIELFKKAGWTIVTPPTPIIPDDHPLWMSSKWLSMNVLMLDEKRVMVDANEVPIQKMFEKLGMFNTSIF</sequence>
<feature type="compositionally biased region" description="Basic and acidic residues" evidence="15">
    <location>
        <begin position="1"/>
        <end position="11"/>
    </location>
</feature>
<dbReference type="UniPathway" id="UPA00104">
    <property type="reaction ID" value="UER00579"/>
</dbReference>
<dbReference type="GO" id="GO:0005758">
    <property type="term" value="C:mitochondrial intermembrane space"/>
    <property type="evidence" value="ECO:0007669"/>
    <property type="project" value="TreeGrafter"/>
</dbReference>
<comment type="catalytic activity">
    <reaction evidence="12">
        <text>taurine + L-arginine = taurocyamine + L-ornithine</text>
        <dbReference type="Rhea" id="RHEA:75947"/>
        <dbReference type="ChEBI" id="CHEBI:32682"/>
        <dbReference type="ChEBI" id="CHEBI:46911"/>
        <dbReference type="ChEBI" id="CHEBI:58064"/>
        <dbReference type="ChEBI" id="CHEBI:507393"/>
    </reaction>
    <physiologicalReaction direction="left-to-right" evidence="12">
        <dbReference type="Rhea" id="RHEA:75948"/>
    </physiologicalReaction>
</comment>
<organism evidence="16 17">
    <name type="scientific">Sarcophilus harrisii</name>
    <name type="common">Tasmanian devil</name>
    <name type="synonym">Sarcophilus laniarius</name>
    <dbReference type="NCBI Taxonomy" id="9305"/>
    <lineage>
        <taxon>Eukaryota</taxon>
        <taxon>Metazoa</taxon>
        <taxon>Chordata</taxon>
        <taxon>Craniata</taxon>
        <taxon>Vertebrata</taxon>
        <taxon>Euteleostomi</taxon>
        <taxon>Mammalia</taxon>
        <taxon>Metatheria</taxon>
        <taxon>Dasyuromorphia</taxon>
        <taxon>Dasyuridae</taxon>
        <taxon>Sarcophilus</taxon>
    </lineage>
</organism>
<reference evidence="16" key="3">
    <citation type="submission" date="2025-09" db="UniProtKB">
        <authorList>
            <consortium name="Ensembl"/>
        </authorList>
    </citation>
    <scope>IDENTIFICATION</scope>
</reference>
<evidence type="ECO:0000256" key="6">
    <source>
        <dbReference type="ARBA" id="ARBA00022946"/>
    </source>
</evidence>
<evidence type="ECO:0000256" key="7">
    <source>
        <dbReference type="ARBA" id="ARBA00023128"/>
    </source>
</evidence>
<evidence type="ECO:0000256" key="13">
    <source>
        <dbReference type="ARBA" id="ARBA00048511"/>
    </source>
</evidence>
<accession>A0A7N4P9M7</accession>
<comment type="catalytic activity">
    <reaction evidence="9">
        <text>4-aminobutanoate + L-arginine = 4-guanidinobutanoate + L-ornithine</text>
        <dbReference type="Rhea" id="RHEA:75939"/>
        <dbReference type="ChEBI" id="CHEBI:32682"/>
        <dbReference type="ChEBI" id="CHEBI:46911"/>
        <dbReference type="ChEBI" id="CHEBI:57486"/>
        <dbReference type="ChEBI" id="CHEBI:59888"/>
    </reaction>
    <physiologicalReaction direction="left-to-right" evidence="9">
        <dbReference type="Rhea" id="RHEA:75940"/>
    </physiologicalReaction>
</comment>
<evidence type="ECO:0000256" key="10">
    <source>
        <dbReference type="ARBA" id="ARBA00035094"/>
    </source>
</evidence>
<evidence type="ECO:0000256" key="4">
    <source>
        <dbReference type="ARBA" id="ARBA00022679"/>
    </source>
</evidence>
<evidence type="ECO:0000313" key="17">
    <source>
        <dbReference type="Proteomes" id="UP000007648"/>
    </source>
</evidence>